<organism evidence="3 4">
    <name type="scientific">Xyrichtys novacula</name>
    <name type="common">Pearly razorfish</name>
    <name type="synonym">Hemipteronotus novacula</name>
    <dbReference type="NCBI Taxonomy" id="13765"/>
    <lineage>
        <taxon>Eukaryota</taxon>
        <taxon>Metazoa</taxon>
        <taxon>Chordata</taxon>
        <taxon>Craniata</taxon>
        <taxon>Vertebrata</taxon>
        <taxon>Euteleostomi</taxon>
        <taxon>Actinopterygii</taxon>
        <taxon>Neopterygii</taxon>
        <taxon>Teleostei</taxon>
        <taxon>Neoteleostei</taxon>
        <taxon>Acanthomorphata</taxon>
        <taxon>Eupercaria</taxon>
        <taxon>Labriformes</taxon>
        <taxon>Labridae</taxon>
        <taxon>Xyrichtys</taxon>
    </lineage>
</organism>
<name>A0AAV1H719_XYRNO</name>
<sequence length="556" mass="62766">MTGRQMTLPLHLLYQPGEASIATAYTAHQYMTDLHQHLNATFAFTQEHLSKSAEGCKSYYDQKASQQELQVGDKVWYYLFTQPTGDKAPKSGRLARKFLPRWAGPYLITEKLSSVVYQIKIAKGNKELTLKWVHRNQIKLHHNPMGLVGASSATLEMIWLIALLILGLVAAPASPEIVEPGPDSGIVLRDQPGLLITDCRLHTQKVFVRLNPKEVLKKNVPDLLSTATREATTPLQAHLAYTLGSAVPIYVNPEDREIAFLINLPIIASGSIYRLKDVVNVEFWKEDAHLQIQTPPVVAYHDSNPDLYLAPNLRMCTRTKDIHYLCPSKPFVWDSTNGLCGLTPMVADTKCPTTARHRSQVTVTQVERVGHRRLVNTPTKTAIVNYDQHDTATRISLLDQTMWIEVPPNAILHIDDIALYYFNPEQFETEIEVPAFFSKHTLHLDPNTISQIQYAGTQTIDLMPVDDVLIDIRSQEKSPLQPIVYVWSTPDTLLAAAIVLGYLLTFGLTFIYVKHGKALQYKIDQCVTRLRLRRQPETEQGVEQPEEDQVSHMLEV</sequence>
<dbReference type="AlphaFoldDB" id="A0AAV1H719"/>
<gene>
    <name evidence="3" type="ORF">XNOV1_A026470</name>
</gene>
<accession>A0AAV1H719</accession>
<protein>
    <submittedName>
        <fullName evidence="3">Retrovirus-related Pol polyprotein from transposon 412</fullName>
    </submittedName>
</protein>
<dbReference type="Proteomes" id="UP001178508">
    <property type="component" value="Chromosome 19"/>
</dbReference>
<feature type="region of interest" description="Disordered" evidence="1">
    <location>
        <begin position="535"/>
        <end position="556"/>
    </location>
</feature>
<keyword evidence="4" id="KW-1185">Reference proteome</keyword>
<evidence type="ECO:0000313" key="3">
    <source>
        <dbReference type="EMBL" id="CAJ1081236.1"/>
    </source>
</evidence>
<proteinExistence type="predicted"/>
<keyword evidence="2" id="KW-0472">Membrane</keyword>
<dbReference type="EMBL" id="OY660882">
    <property type="protein sequence ID" value="CAJ1081236.1"/>
    <property type="molecule type" value="Genomic_DNA"/>
</dbReference>
<evidence type="ECO:0000256" key="1">
    <source>
        <dbReference type="SAM" id="MobiDB-lite"/>
    </source>
</evidence>
<keyword evidence="2" id="KW-0812">Transmembrane</keyword>
<reference evidence="3" key="1">
    <citation type="submission" date="2023-08" db="EMBL/GenBank/DDBJ databases">
        <authorList>
            <person name="Alioto T."/>
            <person name="Alioto T."/>
            <person name="Gomez Garrido J."/>
        </authorList>
    </citation>
    <scope>NUCLEOTIDE SEQUENCE</scope>
</reference>
<keyword evidence="2" id="KW-1133">Transmembrane helix</keyword>
<evidence type="ECO:0000256" key="2">
    <source>
        <dbReference type="SAM" id="Phobius"/>
    </source>
</evidence>
<evidence type="ECO:0000313" key="4">
    <source>
        <dbReference type="Proteomes" id="UP001178508"/>
    </source>
</evidence>
<feature type="transmembrane region" description="Helical" evidence="2">
    <location>
        <begin position="493"/>
        <end position="513"/>
    </location>
</feature>